<dbReference type="Gene3D" id="3.40.50.1860">
    <property type="match status" value="2"/>
</dbReference>
<reference evidence="2" key="1">
    <citation type="submission" date="2019-08" db="EMBL/GenBank/DDBJ databases">
        <authorList>
            <person name="Kucharzyk K."/>
            <person name="Murdoch R.W."/>
            <person name="Higgins S."/>
            <person name="Loffler F."/>
        </authorList>
    </citation>
    <scope>NUCLEOTIDE SEQUENCE</scope>
</reference>
<keyword evidence="1" id="KW-0413">Isomerase</keyword>
<organism evidence="2">
    <name type="scientific">bioreactor metagenome</name>
    <dbReference type="NCBI Taxonomy" id="1076179"/>
    <lineage>
        <taxon>unclassified sequences</taxon>
        <taxon>metagenomes</taxon>
        <taxon>ecological metagenomes</taxon>
    </lineage>
</organism>
<dbReference type="AlphaFoldDB" id="A0A645DWS2"/>
<dbReference type="InterPro" id="IPR001920">
    <property type="entry name" value="Asp/Glu_race"/>
</dbReference>
<evidence type="ECO:0008006" key="3">
    <source>
        <dbReference type="Google" id="ProtNLM"/>
    </source>
</evidence>
<evidence type="ECO:0000313" key="2">
    <source>
        <dbReference type="EMBL" id="MPM93984.1"/>
    </source>
</evidence>
<dbReference type="GO" id="GO:0047661">
    <property type="term" value="F:amino-acid racemase activity"/>
    <property type="evidence" value="ECO:0007669"/>
    <property type="project" value="InterPro"/>
</dbReference>
<dbReference type="Pfam" id="PF01177">
    <property type="entry name" value="Asp_Glu_race"/>
    <property type="match status" value="1"/>
</dbReference>
<dbReference type="EMBL" id="VSSQ01040680">
    <property type="protein sequence ID" value="MPM93984.1"/>
    <property type="molecule type" value="Genomic_DNA"/>
</dbReference>
<protein>
    <recommendedName>
        <fullName evidence="3">Aspartate racemase</fullName>
    </recommendedName>
</protein>
<evidence type="ECO:0000256" key="1">
    <source>
        <dbReference type="ARBA" id="ARBA00023235"/>
    </source>
</evidence>
<dbReference type="SUPFAM" id="SSF53681">
    <property type="entry name" value="Aspartate/glutamate racemase"/>
    <property type="match status" value="1"/>
</dbReference>
<proteinExistence type="predicted"/>
<name>A0A645DWS2_9ZZZZ</name>
<comment type="caution">
    <text evidence="2">The sequence shown here is derived from an EMBL/GenBank/DDBJ whole genome shotgun (WGS) entry which is preliminary data.</text>
</comment>
<gene>
    <name evidence="2" type="ORF">SDC9_141126</name>
</gene>
<dbReference type="PANTHER" id="PTHR21198">
    <property type="entry name" value="GLUTAMATE RACEMASE"/>
    <property type="match status" value="1"/>
</dbReference>
<accession>A0A645DWS2</accession>
<dbReference type="PANTHER" id="PTHR21198:SF7">
    <property type="entry name" value="ASPARTATE-GLUTAMATE RACEMASE FAMILY"/>
    <property type="match status" value="1"/>
</dbReference>
<dbReference type="InterPro" id="IPR015942">
    <property type="entry name" value="Asp/Glu/hydantoin_racemase"/>
</dbReference>
<sequence>MQALIPQLSILHIAEETARHLQQQGVREAIVLATAGTYRTGLYDEALRAHGITPRVPDADGVARLMQGIYEGVKRGDNRLAAQCFGEVLGTMRARHGNVPVVMGCTEIPLALPQAPDARGAALIDPAMILAEALVRSAYEVH</sequence>